<dbReference type="EMBL" id="DTHG01000084">
    <property type="protein sequence ID" value="HGW92256.1"/>
    <property type="molecule type" value="Genomic_DNA"/>
</dbReference>
<dbReference type="Pfam" id="PF10719">
    <property type="entry name" value="ComFB"/>
    <property type="match status" value="1"/>
</dbReference>
<gene>
    <name evidence="1" type="ORF">ENV67_06940</name>
</gene>
<dbReference type="InterPro" id="IPR019657">
    <property type="entry name" value="ComFB"/>
</dbReference>
<comment type="caution">
    <text evidence="1">The sequence shown here is derived from an EMBL/GenBank/DDBJ whole genome shotgun (WGS) entry which is preliminary data.</text>
</comment>
<protein>
    <submittedName>
        <fullName evidence="1">Competence protein ComFB</fullName>
    </submittedName>
</protein>
<reference evidence="1" key="1">
    <citation type="journal article" date="2020" name="mSystems">
        <title>Genome- and Community-Level Interaction Insights into Carbon Utilization and Element Cycling Functions of Hydrothermarchaeota in Hydrothermal Sediment.</title>
        <authorList>
            <person name="Zhou Z."/>
            <person name="Liu Y."/>
            <person name="Xu W."/>
            <person name="Pan J."/>
            <person name="Luo Z.H."/>
            <person name="Li M."/>
        </authorList>
    </citation>
    <scope>NUCLEOTIDE SEQUENCE [LARGE SCALE GENOMIC DNA]</scope>
    <source>
        <strain evidence="1">SpSt-780</strain>
    </source>
</reference>
<name>A0A7C4U7V1_UNCW3</name>
<organism evidence="1">
    <name type="scientific">candidate division WOR-3 bacterium</name>
    <dbReference type="NCBI Taxonomy" id="2052148"/>
    <lineage>
        <taxon>Bacteria</taxon>
        <taxon>Bacteria division WOR-3</taxon>
    </lineage>
</organism>
<dbReference type="AlphaFoldDB" id="A0A7C4U7V1"/>
<sequence>MYIKNYLESYVEEIAREQLKKYKEYKDNERILMDVMALALNNLKPMYVVHDKGHILTEVRLSSEQIRAQVLVAVLQAIKKVLSNPDYK</sequence>
<proteinExistence type="predicted"/>
<evidence type="ECO:0000313" key="1">
    <source>
        <dbReference type="EMBL" id="HGW92256.1"/>
    </source>
</evidence>
<accession>A0A7C4U7V1</accession>